<organism evidence="1 2">
    <name type="scientific">Cyclostephanos tholiformis</name>
    <dbReference type="NCBI Taxonomy" id="382380"/>
    <lineage>
        <taxon>Eukaryota</taxon>
        <taxon>Sar</taxon>
        <taxon>Stramenopiles</taxon>
        <taxon>Ochrophyta</taxon>
        <taxon>Bacillariophyta</taxon>
        <taxon>Coscinodiscophyceae</taxon>
        <taxon>Thalassiosirophycidae</taxon>
        <taxon>Stephanodiscales</taxon>
        <taxon>Stephanodiscaceae</taxon>
        <taxon>Cyclostephanos</taxon>
    </lineage>
</organism>
<evidence type="ECO:0000313" key="2">
    <source>
        <dbReference type="Proteomes" id="UP001530377"/>
    </source>
</evidence>
<proteinExistence type="predicted"/>
<protein>
    <submittedName>
        <fullName evidence="1">Uncharacterized protein</fullName>
    </submittedName>
</protein>
<dbReference type="AlphaFoldDB" id="A0ABD3SNV5"/>
<dbReference type="Proteomes" id="UP001530377">
    <property type="component" value="Unassembled WGS sequence"/>
</dbReference>
<evidence type="ECO:0000313" key="1">
    <source>
        <dbReference type="EMBL" id="KAL3826281.1"/>
    </source>
</evidence>
<gene>
    <name evidence="1" type="ORF">ACHAXA_004599</name>
</gene>
<dbReference type="EMBL" id="JALLPB020000024">
    <property type="protein sequence ID" value="KAL3826281.1"/>
    <property type="molecule type" value="Genomic_DNA"/>
</dbReference>
<reference evidence="1 2" key="1">
    <citation type="submission" date="2024-10" db="EMBL/GenBank/DDBJ databases">
        <title>Updated reference genomes for cyclostephanoid diatoms.</title>
        <authorList>
            <person name="Roberts W.R."/>
            <person name="Alverson A.J."/>
        </authorList>
    </citation>
    <scope>NUCLEOTIDE SEQUENCE [LARGE SCALE GENOMIC DNA]</scope>
    <source>
        <strain evidence="1 2">AJA228-03</strain>
    </source>
</reference>
<sequence length="140" mass="15627">MANHPDNKSKHSTIRIPMVPKTRKALHLCSWSGIIVAYRQYIEKRKQSQMNNASLSYAPMQLAHNNGGTSFHPAALAHLLEAEHVLRKVYSSANAADIASVFVVIATNEDVTMVLESEISEHISDAVSDKLTLEYFESYK</sequence>
<keyword evidence="2" id="KW-1185">Reference proteome</keyword>
<comment type="caution">
    <text evidence="1">The sequence shown here is derived from an EMBL/GenBank/DDBJ whole genome shotgun (WGS) entry which is preliminary data.</text>
</comment>
<accession>A0ABD3SNV5</accession>
<name>A0ABD3SNV5_9STRA</name>